<dbReference type="InterPro" id="IPR035959">
    <property type="entry name" value="RutC-like_sf"/>
</dbReference>
<dbReference type="AlphaFoldDB" id="A0A9P9DBV7"/>
<dbReference type="Pfam" id="PF01042">
    <property type="entry name" value="Ribonuc_L-PSP"/>
    <property type="match status" value="1"/>
</dbReference>
<organism evidence="1 2">
    <name type="scientific">Dactylonectria estremocensis</name>
    <dbReference type="NCBI Taxonomy" id="1079267"/>
    <lineage>
        <taxon>Eukaryota</taxon>
        <taxon>Fungi</taxon>
        <taxon>Dikarya</taxon>
        <taxon>Ascomycota</taxon>
        <taxon>Pezizomycotina</taxon>
        <taxon>Sordariomycetes</taxon>
        <taxon>Hypocreomycetidae</taxon>
        <taxon>Hypocreales</taxon>
        <taxon>Nectriaceae</taxon>
        <taxon>Dactylonectria</taxon>
    </lineage>
</organism>
<dbReference type="OrthoDB" id="309640at2759"/>
<dbReference type="InterPro" id="IPR006175">
    <property type="entry name" value="YjgF/YER057c/UK114"/>
</dbReference>
<dbReference type="PANTHER" id="PTHR43857:SF1">
    <property type="entry name" value="YJGH FAMILY PROTEIN"/>
    <property type="match status" value="1"/>
</dbReference>
<name>A0A9P9DBV7_9HYPO</name>
<protein>
    <submittedName>
        <fullName evidence="1">L-PSP endoribonuclease family protein</fullName>
    </submittedName>
</protein>
<reference evidence="1" key="1">
    <citation type="journal article" date="2021" name="Nat. Commun.">
        <title>Genetic determinants of endophytism in the Arabidopsis root mycobiome.</title>
        <authorList>
            <person name="Mesny F."/>
            <person name="Miyauchi S."/>
            <person name="Thiergart T."/>
            <person name="Pickel B."/>
            <person name="Atanasova L."/>
            <person name="Karlsson M."/>
            <person name="Huettel B."/>
            <person name="Barry K.W."/>
            <person name="Haridas S."/>
            <person name="Chen C."/>
            <person name="Bauer D."/>
            <person name="Andreopoulos W."/>
            <person name="Pangilinan J."/>
            <person name="LaButti K."/>
            <person name="Riley R."/>
            <person name="Lipzen A."/>
            <person name="Clum A."/>
            <person name="Drula E."/>
            <person name="Henrissat B."/>
            <person name="Kohler A."/>
            <person name="Grigoriev I.V."/>
            <person name="Martin F.M."/>
            <person name="Hacquard S."/>
        </authorList>
    </citation>
    <scope>NUCLEOTIDE SEQUENCE</scope>
    <source>
        <strain evidence="1">MPI-CAGE-AT-0021</strain>
    </source>
</reference>
<comment type="caution">
    <text evidence="1">The sequence shown here is derived from an EMBL/GenBank/DDBJ whole genome shotgun (WGS) entry which is preliminary data.</text>
</comment>
<sequence length="138" mass="15286">MSHLKYYAAPTVTTEFMGYDLSKYANAVRVGDRIELQGHSGIDPQTAVLPLGGAEADFAQAFKNVDTTLKVAGGKGWSQVFKVVAFFGEYSDENLAIFMKEFEKWCPDHKPILSVYIVKLVLPEMRIELEVSAHDPAA</sequence>
<gene>
    <name evidence="1" type="ORF">B0J13DRAFT_653411</name>
</gene>
<proteinExistence type="predicted"/>
<evidence type="ECO:0000313" key="2">
    <source>
        <dbReference type="Proteomes" id="UP000717696"/>
    </source>
</evidence>
<evidence type="ECO:0000313" key="1">
    <source>
        <dbReference type="EMBL" id="KAH7116500.1"/>
    </source>
</evidence>
<keyword evidence="2" id="KW-1185">Reference proteome</keyword>
<dbReference type="PANTHER" id="PTHR43857">
    <property type="entry name" value="BLR7761 PROTEIN"/>
    <property type="match status" value="1"/>
</dbReference>
<dbReference type="Proteomes" id="UP000717696">
    <property type="component" value="Unassembled WGS sequence"/>
</dbReference>
<dbReference type="SUPFAM" id="SSF55298">
    <property type="entry name" value="YjgF-like"/>
    <property type="match status" value="1"/>
</dbReference>
<dbReference type="EMBL" id="JAGMUU010000036">
    <property type="protein sequence ID" value="KAH7116500.1"/>
    <property type="molecule type" value="Genomic_DNA"/>
</dbReference>
<dbReference type="Gene3D" id="3.30.1330.40">
    <property type="entry name" value="RutC-like"/>
    <property type="match status" value="1"/>
</dbReference>
<accession>A0A9P9DBV7</accession>